<keyword evidence="2" id="KW-0812">Transmembrane</keyword>
<feature type="compositionally biased region" description="Low complexity" evidence="1">
    <location>
        <begin position="221"/>
        <end position="236"/>
    </location>
</feature>
<dbReference type="Gene3D" id="1.25.40.10">
    <property type="entry name" value="Tetratricopeptide repeat domain"/>
    <property type="match status" value="1"/>
</dbReference>
<feature type="transmembrane region" description="Helical" evidence="2">
    <location>
        <begin position="24"/>
        <end position="48"/>
    </location>
</feature>
<evidence type="ECO:0000256" key="2">
    <source>
        <dbReference type="SAM" id="Phobius"/>
    </source>
</evidence>
<dbReference type="InterPro" id="IPR011990">
    <property type="entry name" value="TPR-like_helical_dom_sf"/>
</dbReference>
<evidence type="ECO:0000256" key="1">
    <source>
        <dbReference type="SAM" id="MobiDB-lite"/>
    </source>
</evidence>
<dbReference type="EMBL" id="UOEE01000037">
    <property type="protein sequence ID" value="VAV87358.1"/>
    <property type="molecule type" value="Genomic_DNA"/>
</dbReference>
<keyword evidence="2" id="KW-1133">Transmembrane helix</keyword>
<dbReference type="Pfam" id="PF09976">
    <property type="entry name" value="TPR_21"/>
    <property type="match status" value="1"/>
</dbReference>
<dbReference type="InterPro" id="IPR018704">
    <property type="entry name" value="SecYEG/CpoB_TPR"/>
</dbReference>
<gene>
    <name evidence="4" type="ORF">MNBD_ALPHA06-154</name>
</gene>
<sequence>MSDVFNEVDEELRKEQADKLFRKFLPLIIAVVVLIVGGVSGVQGWSWWQAKQKAEAAETYDAAKKLLDAEEYAQAKKAFLEIAQTGPKGYAGLAKMQAAIVSMKQANPAEADKLFSEAAKEFDDPLFADMATLKAVMAVADKMSLTAIDARLGPLAGAGRPFRALAREMIASKAMQDGDLERAREEYNFLSLSLDAPSGVQQRAQIALALLGPAPKPEPAPETVVVPAADPATDAPELSEPSATKEDTP</sequence>
<evidence type="ECO:0000313" key="4">
    <source>
        <dbReference type="EMBL" id="VAV87358.1"/>
    </source>
</evidence>
<keyword evidence="2" id="KW-0472">Membrane</keyword>
<accession>A0A3B0RGU0</accession>
<evidence type="ECO:0000259" key="3">
    <source>
        <dbReference type="Pfam" id="PF09976"/>
    </source>
</evidence>
<dbReference type="AlphaFoldDB" id="A0A3B0RGU0"/>
<reference evidence="4" key="1">
    <citation type="submission" date="2018-06" db="EMBL/GenBank/DDBJ databases">
        <authorList>
            <person name="Zhirakovskaya E."/>
        </authorList>
    </citation>
    <scope>NUCLEOTIDE SEQUENCE</scope>
</reference>
<organism evidence="4">
    <name type="scientific">hydrothermal vent metagenome</name>
    <dbReference type="NCBI Taxonomy" id="652676"/>
    <lineage>
        <taxon>unclassified sequences</taxon>
        <taxon>metagenomes</taxon>
        <taxon>ecological metagenomes</taxon>
    </lineage>
</organism>
<name>A0A3B0RGU0_9ZZZZ</name>
<protein>
    <recommendedName>
        <fullName evidence="3">Ancillary SecYEG translocon subunit/Cell division coordinator CpoB TPR domain-containing protein</fullName>
    </recommendedName>
</protein>
<proteinExistence type="predicted"/>
<feature type="domain" description="Ancillary SecYEG translocon subunit/Cell division coordinator CpoB TPR" evidence="3">
    <location>
        <begin position="22"/>
        <end position="188"/>
    </location>
</feature>
<feature type="region of interest" description="Disordered" evidence="1">
    <location>
        <begin position="212"/>
        <end position="249"/>
    </location>
</feature>